<evidence type="ECO:0000256" key="5">
    <source>
        <dbReference type="SAM" id="Phobius"/>
    </source>
</evidence>
<dbReference type="EMBL" id="JACHGT010000006">
    <property type="protein sequence ID" value="MBB6035522.1"/>
    <property type="molecule type" value="Genomic_DNA"/>
</dbReference>
<dbReference type="PANTHER" id="PTHR23514">
    <property type="entry name" value="BYPASS OF STOP CODON PROTEIN 6"/>
    <property type="match status" value="1"/>
</dbReference>
<comment type="caution">
    <text evidence="7">The sequence shown here is derived from an EMBL/GenBank/DDBJ whole genome shotgun (WGS) entry which is preliminary data.</text>
</comment>
<dbReference type="Gene3D" id="1.20.1250.20">
    <property type="entry name" value="MFS general substrate transporter like domains"/>
    <property type="match status" value="2"/>
</dbReference>
<feature type="transmembrane region" description="Helical" evidence="5">
    <location>
        <begin position="360"/>
        <end position="379"/>
    </location>
</feature>
<reference evidence="7 8" key="1">
    <citation type="submission" date="2020-08" db="EMBL/GenBank/DDBJ databases">
        <title>Genomic Encyclopedia of Type Strains, Phase IV (KMG-IV): sequencing the most valuable type-strain genomes for metagenomic binning, comparative biology and taxonomic classification.</title>
        <authorList>
            <person name="Goeker M."/>
        </authorList>
    </citation>
    <scope>NUCLEOTIDE SEQUENCE [LARGE SCALE GENOMIC DNA]</scope>
    <source>
        <strain evidence="7 8">YIM 65646</strain>
    </source>
</reference>
<sequence length="394" mass="39868">MPITRARIGVVVAFITHGLLYTSWTSRIPEIKADLNLSEGGLGLLLLAPPAGAIMAMPFTGALCARFGTKQVSRTLMAAYCLLLTAIGLGAGSVWTLAPALVLAGALVGAFDVAMNAQGATVEQTAKKPMMGSFHASWSLGAAAGAALGGICAQYGIPLWLQLGAFGVVLLAVAWPLTAPMIPDRQNAEGQREGRRSFRFELPLVLLGVVAFAGLLAEGAAADWTAVFLRDELDASAFVAGWGYGVFALAMFAGRMVSDVIVGRFGRGAAIAACAVVGALGMSAGMIISEAADSQAAFIVGLAFLGLGLAVIVPTLFGAAGDGPGIAVVSAIGYAGWLLGPVIIGGIAEAVTLPIAMWTIPALTLLGGIAAPLGVRALAKQREKGRQVGAGSVG</sequence>
<feature type="transmembrane region" description="Helical" evidence="5">
    <location>
        <begin position="163"/>
        <end position="183"/>
    </location>
</feature>
<feature type="transmembrane region" description="Helical" evidence="5">
    <location>
        <begin position="295"/>
        <end position="319"/>
    </location>
</feature>
<dbReference type="AlphaFoldDB" id="A0A841FPP4"/>
<keyword evidence="8" id="KW-1185">Reference proteome</keyword>
<organism evidence="7 8">
    <name type="scientific">Phytomonospora endophytica</name>
    <dbReference type="NCBI Taxonomy" id="714109"/>
    <lineage>
        <taxon>Bacteria</taxon>
        <taxon>Bacillati</taxon>
        <taxon>Actinomycetota</taxon>
        <taxon>Actinomycetes</taxon>
        <taxon>Micromonosporales</taxon>
        <taxon>Micromonosporaceae</taxon>
        <taxon>Phytomonospora</taxon>
    </lineage>
</organism>
<feature type="transmembrane region" description="Helical" evidence="5">
    <location>
        <begin position="7"/>
        <end position="24"/>
    </location>
</feature>
<dbReference type="InterPro" id="IPR051788">
    <property type="entry name" value="MFS_Transporter"/>
</dbReference>
<feature type="transmembrane region" description="Helical" evidence="5">
    <location>
        <begin position="326"/>
        <end position="348"/>
    </location>
</feature>
<dbReference type="Pfam" id="PF07690">
    <property type="entry name" value="MFS_1"/>
    <property type="match status" value="1"/>
</dbReference>
<feature type="transmembrane region" description="Helical" evidence="5">
    <location>
        <begin position="269"/>
        <end position="289"/>
    </location>
</feature>
<feature type="transmembrane region" description="Helical" evidence="5">
    <location>
        <begin position="77"/>
        <end position="95"/>
    </location>
</feature>
<feature type="transmembrane region" description="Helical" evidence="5">
    <location>
        <begin position="44"/>
        <end position="65"/>
    </location>
</feature>
<keyword evidence="3 5" id="KW-1133">Transmembrane helix</keyword>
<feature type="transmembrane region" description="Helical" evidence="5">
    <location>
        <begin position="204"/>
        <end position="229"/>
    </location>
</feature>
<dbReference type="InterPro" id="IPR020846">
    <property type="entry name" value="MFS_dom"/>
</dbReference>
<evidence type="ECO:0000256" key="4">
    <source>
        <dbReference type="ARBA" id="ARBA00023136"/>
    </source>
</evidence>
<comment type="subcellular location">
    <subcellularLocation>
        <location evidence="1">Cell membrane</location>
        <topology evidence="1">Multi-pass membrane protein</topology>
    </subcellularLocation>
</comment>
<protein>
    <submittedName>
        <fullName evidence="7">MFS family permease</fullName>
    </submittedName>
</protein>
<dbReference type="PANTHER" id="PTHR23514:SF13">
    <property type="entry name" value="INNER MEMBRANE PROTEIN YBJJ"/>
    <property type="match status" value="1"/>
</dbReference>
<keyword evidence="2 5" id="KW-0812">Transmembrane</keyword>
<gene>
    <name evidence="7" type="ORF">HNR73_003379</name>
</gene>
<dbReference type="Proteomes" id="UP000548476">
    <property type="component" value="Unassembled WGS sequence"/>
</dbReference>
<dbReference type="InterPro" id="IPR011701">
    <property type="entry name" value="MFS"/>
</dbReference>
<evidence type="ECO:0000313" key="7">
    <source>
        <dbReference type="EMBL" id="MBB6035522.1"/>
    </source>
</evidence>
<dbReference type="CDD" id="cd17393">
    <property type="entry name" value="MFS_MosC_like"/>
    <property type="match status" value="1"/>
</dbReference>
<feature type="transmembrane region" description="Helical" evidence="5">
    <location>
        <begin position="134"/>
        <end position="157"/>
    </location>
</feature>
<keyword evidence="4 5" id="KW-0472">Membrane</keyword>
<evidence type="ECO:0000256" key="2">
    <source>
        <dbReference type="ARBA" id="ARBA00022692"/>
    </source>
</evidence>
<dbReference type="SUPFAM" id="SSF103473">
    <property type="entry name" value="MFS general substrate transporter"/>
    <property type="match status" value="1"/>
</dbReference>
<proteinExistence type="predicted"/>
<dbReference type="RefSeq" id="WP_184788361.1">
    <property type="nucleotide sequence ID" value="NZ_BONT01000002.1"/>
</dbReference>
<feature type="domain" description="Major facilitator superfamily (MFS) profile" evidence="6">
    <location>
        <begin position="2"/>
        <end position="379"/>
    </location>
</feature>
<evidence type="ECO:0000259" key="6">
    <source>
        <dbReference type="PROSITE" id="PS50850"/>
    </source>
</evidence>
<evidence type="ECO:0000256" key="3">
    <source>
        <dbReference type="ARBA" id="ARBA00022989"/>
    </source>
</evidence>
<name>A0A841FPP4_9ACTN</name>
<dbReference type="PROSITE" id="PS50850">
    <property type="entry name" value="MFS"/>
    <property type="match status" value="1"/>
</dbReference>
<accession>A0A841FPP4</accession>
<dbReference type="GO" id="GO:0005886">
    <property type="term" value="C:plasma membrane"/>
    <property type="evidence" value="ECO:0007669"/>
    <property type="project" value="UniProtKB-SubCell"/>
</dbReference>
<dbReference type="InterPro" id="IPR036259">
    <property type="entry name" value="MFS_trans_sf"/>
</dbReference>
<evidence type="ECO:0000256" key="1">
    <source>
        <dbReference type="ARBA" id="ARBA00004651"/>
    </source>
</evidence>
<feature type="transmembrane region" description="Helical" evidence="5">
    <location>
        <begin position="235"/>
        <end position="257"/>
    </location>
</feature>
<evidence type="ECO:0000313" key="8">
    <source>
        <dbReference type="Proteomes" id="UP000548476"/>
    </source>
</evidence>
<dbReference type="GO" id="GO:0022857">
    <property type="term" value="F:transmembrane transporter activity"/>
    <property type="evidence" value="ECO:0007669"/>
    <property type="project" value="InterPro"/>
</dbReference>
<feature type="transmembrane region" description="Helical" evidence="5">
    <location>
        <begin position="101"/>
        <end position="122"/>
    </location>
</feature>